<proteinExistence type="predicted"/>
<gene>
    <name evidence="1" type="ORF">CBW65_14920</name>
</gene>
<organism evidence="1 2">
    <name type="scientific">Tumebacillus avium</name>
    <dbReference type="NCBI Taxonomy" id="1903704"/>
    <lineage>
        <taxon>Bacteria</taxon>
        <taxon>Bacillati</taxon>
        <taxon>Bacillota</taxon>
        <taxon>Bacilli</taxon>
        <taxon>Bacillales</taxon>
        <taxon>Alicyclobacillaceae</taxon>
        <taxon>Tumebacillus</taxon>
    </lineage>
</organism>
<dbReference type="Proteomes" id="UP000195437">
    <property type="component" value="Chromosome"/>
</dbReference>
<dbReference type="EMBL" id="CP021434">
    <property type="protein sequence ID" value="ARU62148.1"/>
    <property type="molecule type" value="Genomic_DNA"/>
</dbReference>
<keyword evidence="2" id="KW-1185">Reference proteome</keyword>
<protein>
    <recommendedName>
        <fullName evidence="3">DUF2268 domain-containing protein</fullName>
    </recommendedName>
</protein>
<reference evidence="2" key="1">
    <citation type="submission" date="2017-05" db="EMBL/GenBank/DDBJ databases">
        <authorList>
            <person name="Sung H."/>
        </authorList>
    </citation>
    <scope>NUCLEOTIDE SEQUENCE [LARGE SCALE GENOMIC DNA]</scope>
    <source>
        <strain evidence="2">AR23208</strain>
    </source>
</reference>
<dbReference type="RefSeq" id="WP_087457510.1">
    <property type="nucleotide sequence ID" value="NZ_CP021434.1"/>
</dbReference>
<dbReference type="OrthoDB" id="2433944at2"/>
<dbReference type="AlphaFoldDB" id="A0A1Y0INL6"/>
<evidence type="ECO:0000313" key="2">
    <source>
        <dbReference type="Proteomes" id="UP000195437"/>
    </source>
</evidence>
<evidence type="ECO:0000313" key="1">
    <source>
        <dbReference type="EMBL" id="ARU62148.1"/>
    </source>
</evidence>
<evidence type="ECO:0008006" key="3">
    <source>
        <dbReference type="Google" id="ProtNLM"/>
    </source>
</evidence>
<accession>A0A1Y0INL6</accession>
<sequence>MKILDTTGSFFALYEDGEQMTLEKLDLYYQQHPDLFDDYFASHCQRTPERLSAALARYPDVYQSMKQTADRLPNILAETAHTVERLLPIPIEWECRLLVGGFGSNAYVERALTRRIQFAIEKMSPEPAHLQVLAAHEMGHVLHFAWLRQAGFDWGKFAREPHGALYVEGVATLLSQLAVPGLEQSVYLSFDDAGQPWTDYYHLHREEIRNAYRADAADWSFEKEREWFRLSGGTRYGLNRLGYLLGADFVRSVYEERGLTETLTFWAREELCDAVEKWLG</sequence>
<name>A0A1Y0INL6_9BACL</name>
<dbReference type="KEGG" id="tum:CBW65_14920"/>